<keyword evidence="3" id="KW-1185">Reference proteome</keyword>
<dbReference type="EMBL" id="AP023322">
    <property type="protein sequence ID" value="BCI64813.1"/>
    <property type="molecule type" value="Genomic_DNA"/>
</dbReference>
<sequence>MKQVQYIKTGLLSNLILILCICATWYSCNDDADQAAAAPEILFMNENLTVDLNKATNPPIVCVINAEAGLKSVQTFIQKTGDVEVALEKEVVSFFNKYSYSLSQTPVYSEDMIGFKVIATDENGKTTTATLPFEVIPLRDAPTVTFNDGINEINYREGDMMPNISITIESEENLQYLVLSEVVNRVEKKIKINGNDTLKFTNGEQSYTLNLQDDGFQFKVGTTALKAKAGAGPSDRIKVKVGTLKVNFTEIPAPQVTFDGGDTPINADEFSDVTVKGSITTESKLVSVRYLKRTQDGLVQIGEKQEFSPSISSHNFEVTLENVFVDVTGLIVEATDELGKKSNTEKQIIVKEVAPAPTITLNQKEKEFNGVDINSTLSVTGNITSLSGITDIKLITTTRTGEETVKSLNITNDKNVTLNESVTADKTLAGIKIEATDINNKKSNISYDVHVGYYYHEVLMSLDGAPNHGDSTPGCFFSASQARAYDYCDGMANWQEVDIAFSSYSTNTVIRVASLKQSITKFKHATCGLDKWENVKGCYFKKAAKIKRSTFDQATVDDMLAETLPTNFEQIASLTSGNFETPTEDVGVYATPIDGVTKRVIIAYDHFVKRTENNLAASQFMIKVKIEK</sequence>
<dbReference type="KEGG" id="copr:Cop2CBH44_31660"/>
<evidence type="ECO:0000313" key="3">
    <source>
        <dbReference type="Proteomes" id="UP000594042"/>
    </source>
</evidence>
<protein>
    <submittedName>
        <fullName evidence="2">Uncharacterized protein</fullName>
    </submittedName>
</protein>
<accession>A0A7G1I0Q3</accession>
<organism evidence="2 3">
    <name type="scientific">Coprobacter secundus subsp. similis</name>
    <dbReference type="NCBI Taxonomy" id="2751153"/>
    <lineage>
        <taxon>Bacteria</taxon>
        <taxon>Pseudomonadati</taxon>
        <taxon>Bacteroidota</taxon>
        <taxon>Bacteroidia</taxon>
        <taxon>Bacteroidales</taxon>
        <taxon>Barnesiellaceae</taxon>
        <taxon>Coprobacter</taxon>
    </lineage>
</organism>
<feature type="signal peptide" evidence="1">
    <location>
        <begin position="1"/>
        <end position="32"/>
    </location>
</feature>
<dbReference type="AlphaFoldDB" id="A0A7G1I0Q3"/>
<name>A0A7G1I0Q3_9BACT</name>
<dbReference type="Proteomes" id="UP000594042">
    <property type="component" value="Chromosome"/>
</dbReference>
<reference evidence="3" key="1">
    <citation type="submission" date="2020-07" db="EMBL/GenBank/DDBJ databases">
        <title>Complete genome sequencing of Coprobacter sp. strain 2CBH44.</title>
        <authorList>
            <person name="Sakamoto M."/>
            <person name="Murakami T."/>
            <person name="Mori H."/>
        </authorList>
    </citation>
    <scope>NUCLEOTIDE SEQUENCE [LARGE SCALE GENOMIC DNA]</scope>
    <source>
        <strain evidence="3">2CBH44</strain>
    </source>
</reference>
<evidence type="ECO:0000313" key="2">
    <source>
        <dbReference type="EMBL" id="BCI64813.1"/>
    </source>
</evidence>
<dbReference type="PROSITE" id="PS51257">
    <property type="entry name" value="PROKAR_LIPOPROTEIN"/>
    <property type="match status" value="1"/>
</dbReference>
<gene>
    <name evidence="2" type="ORF">Cop2CBH44_31660</name>
</gene>
<proteinExistence type="predicted"/>
<feature type="chain" id="PRO_5028817527" evidence="1">
    <location>
        <begin position="33"/>
        <end position="628"/>
    </location>
</feature>
<keyword evidence="1" id="KW-0732">Signal</keyword>
<evidence type="ECO:0000256" key="1">
    <source>
        <dbReference type="SAM" id="SignalP"/>
    </source>
</evidence>
<dbReference type="RefSeq" id="WP_021930055.1">
    <property type="nucleotide sequence ID" value="NZ_AP023322.1"/>
</dbReference>